<name>A0A8S3YLN8_9EUPU</name>
<keyword evidence="5" id="KW-1185">Reference proteome</keyword>
<dbReference type="PANTHER" id="PTHR46170">
    <property type="entry name" value="GATOR COMPLEX PROTEIN WDR59"/>
    <property type="match status" value="1"/>
</dbReference>
<sequence length="261" mass="29249">QYNPYHTVSSMTNLLKGWTSNCHDCSKCSHFPPYLPLPAIFLSPLAQHQLHAQPPSVSSSSSSLTSPAGMTEVRSQAVSVVASQPNLATLFRAAVMKSKRSQSWSESYDDFKVIEEKDPREKEIEKERRQHHSNSKMLDPELKLQHEQMKQAYAEILFKWGLLNERTQVLKYTDITEADSSIIEFPVTCCNCSEEVRGVQCNRCRYPALRCSICHIGVRGTANLCLACGHGGHTAHMMIWFTSYTVCPTGCGCSCLQENTL</sequence>
<dbReference type="Proteomes" id="UP000678393">
    <property type="component" value="Unassembled WGS sequence"/>
</dbReference>
<evidence type="ECO:0000256" key="1">
    <source>
        <dbReference type="ARBA" id="ARBA00022574"/>
    </source>
</evidence>
<accession>A0A8S3YLN8</accession>
<evidence type="ECO:0000313" key="4">
    <source>
        <dbReference type="EMBL" id="CAG5116352.1"/>
    </source>
</evidence>
<reference evidence="4" key="1">
    <citation type="submission" date="2021-04" db="EMBL/GenBank/DDBJ databases">
        <authorList>
            <consortium name="Molecular Ecology Group"/>
        </authorList>
    </citation>
    <scope>NUCLEOTIDE SEQUENCE</scope>
</reference>
<dbReference type="InterPro" id="IPR049566">
    <property type="entry name" value="WDR59_RTC1-like_RING_Znf"/>
</dbReference>
<dbReference type="Pfam" id="PF17120">
    <property type="entry name" value="zf-RING_16"/>
    <property type="match status" value="1"/>
</dbReference>
<gene>
    <name evidence="4" type="ORF">CUNI_LOCUS1910</name>
</gene>
<keyword evidence="2" id="KW-0677">Repeat</keyword>
<dbReference type="GO" id="GO:1904263">
    <property type="term" value="P:positive regulation of TORC1 signaling"/>
    <property type="evidence" value="ECO:0007669"/>
    <property type="project" value="TreeGrafter"/>
</dbReference>
<protein>
    <recommendedName>
        <fullName evidence="3">WDR59/RTC1-like RING zinc finger domain-containing protein</fullName>
    </recommendedName>
</protein>
<dbReference type="GO" id="GO:0034198">
    <property type="term" value="P:cellular response to amino acid starvation"/>
    <property type="evidence" value="ECO:0007669"/>
    <property type="project" value="TreeGrafter"/>
</dbReference>
<dbReference type="GO" id="GO:0005774">
    <property type="term" value="C:vacuolar membrane"/>
    <property type="evidence" value="ECO:0007669"/>
    <property type="project" value="TreeGrafter"/>
</dbReference>
<dbReference type="AlphaFoldDB" id="A0A8S3YLN8"/>
<dbReference type="GO" id="GO:0035591">
    <property type="term" value="F:signaling adaptor activity"/>
    <property type="evidence" value="ECO:0007669"/>
    <property type="project" value="TreeGrafter"/>
</dbReference>
<evidence type="ECO:0000313" key="5">
    <source>
        <dbReference type="Proteomes" id="UP000678393"/>
    </source>
</evidence>
<feature type="non-terminal residue" evidence="4">
    <location>
        <position position="261"/>
    </location>
</feature>
<feature type="domain" description="WDR59/RTC1-like RING zinc finger" evidence="3">
    <location>
        <begin position="210"/>
        <end position="258"/>
    </location>
</feature>
<dbReference type="OrthoDB" id="6265621at2759"/>
<dbReference type="InterPro" id="IPR049567">
    <property type="entry name" value="WDR59-like"/>
</dbReference>
<evidence type="ECO:0000259" key="3">
    <source>
        <dbReference type="Pfam" id="PF17120"/>
    </source>
</evidence>
<dbReference type="PANTHER" id="PTHR46170:SF1">
    <property type="entry name" value="GATOR COMPLEX PROTEIN WDR59"/>
    <property type="match status" value="1"/>
</dbReference>
<organism evidence="4 5">
    <name type="scientific">Candidula unifasciata</name>
    <dbReference type="NCBI Taxonomy" id="100452"/>
    <lineage>
        <taxon>Eukaryota</taxon>
        <taxon>Metazoa</taxon>
        <taxon>Spiralia</taxon>
        <taxon>Lophotrochozoa</taxon>
        <taxon>Mollusca</taxon>
        <taxon>Gastropoda</taxon>
        <taxon>Heterobranchia</taxon>
        <taxon>Euthyneura</taxon>
        <taxon>Panpulmonata</taxon>
        <taxon>Eupulmonata</taxon>
        <taxon>Stylommatophora</taxon>
        <taxon>Helicina</taxon>
        <taxon>Helicoidea</taxon>
        <taxon>Geomitridae</taxon>
        <taxon>Candidula</taxon>
    </lineage>
</organism>
<proteinExistence type="predicted"/>
<dbReference type="GO" id="GO:0035859">
    <property type="term" value="C:Seh1-associated complex"/>
    <property type="evidence" value="ECO:0007669"/>
    <property type="project" value="TreeGrafter"/>
</dbReference>
<evidence type="ECO:0000256" key="2">
    <source>
        <dbReference type="ARBA" id="ARBA00022737"/>
    </source>
</evidence>
<comment type="caution">
    <text evidence="4">The sequence shown here is derived from an EMBL/GenBank/DDBJ whole genome shotgun (WGS) entry which is preliminary data.</text>
</comment>
<dbReference type="EMBL" id="CAJHNH020000240">
    <property type="protein sequence ID" value="CAG5116352.1"/>
    <property type="molecule type" value="Genomic_DNA"/>
</dbReference>
<keyword evidence="1" id="KW-0853">WD repeat</keyword>